<keyword evidence="2 3" id="KW-0728">SH3 domain</keyword>
<organism evidence="9 10">
    <name type="scientific">Cichlidogyrus casuarinus</name>
    <dbReference type="NCBI Taxonomy" id="1844966"/>
    <lineage>
        <taxon>Eukaryota</taxon>
        <taxon>Metazoa</taxon>
        <taxon>Spiralia</taxon>
        <taxon>Lophotrochozoa</taxon>
        <taxon>Platyhelminthes</taxon>
        <taxon>Monogenea</taxon>
        <taxon>Monopisthocotylea</taxon>
        <taxon>Dactylogyridea</taxon>
        <taxon>Ancyrocephalidae</taxon>
        <taxon>Cichlidogyrus</taxon>
    </lineage>
</organism>
<dbReference type="InterPro" id="IPR050716">
    <property type="entry name" value="MAGUK"/>
</dbReference>
<dbReference type="PROSITE" id="PS51022">
    <property type="entry name" value="L27"/>
    <property type="match status" value="1"/>
</dbReference>
<dbReference type="InterPro" id="IPR014775">
    <property type="entry name" value="L27_C"/>
</dbReference>
<dbReference type="InterPro" id="IPR001452">
    <property type="entry name" value="SH3_domain"/>
</dbReference>
<evidence type="ECO:0000259" key="5">
    <source>
        <dbReference type="PROSITE" id="PS50011"/>
    </source>
</evidence>
<protein>
    <recommendedName>
        <fullName evidence="11">Peripheral plasma membrane protein CASK</fullName>
    </recommendedName>
</protein>
<dbReference type="PROSITE" id="PS50002">
    <property type="entry name" value="SH3"/>
    <property type="match status" value="1"/>
</dbReference>
<dbReference type="InterPro" id="IPR000719">
    <property type="entry name" value="Prot_kinase_dom"/>
</dbReference>
<evidence type="ECO:0000259" key="6">
    <source>
        <dbReference type="PROSITE" id="PS50052"/>
    </source>
</evidence>
<dbReference type="InterPro" id="IPR011009">
    <property type="entry name" value="Kinase-like_dom_sf"/>
</dbReference>
<dbReference type="PANTHER" id="PTHR23122">
    <property type="entry name" value="MEMBRANE-ASSOCIATED GUANYLATE KINASE MAGUK"/>
    <property type="match status" value="1"/>
</dbReference>
<dbReference type="PROSITE" id="PS50052">
    <property type="entry name" value="GUANYLATE_KINASE_2"/>
    <property type="match status" value="1"/>
</dbReference>
<evidence type="ECO:0000259" key="7">
    <source>
        <dbReference type="PROSITE" id="PS50106"/>
    </source>
</evidence>
<gene>
    <name evidence="9" type="ORF">Ciccas_008050</name>
</gene>
<dbReference type="Pfam" id="PF00595">
    <property type="entry name" value="PDZ"/>
    <property type="match status" value="1"/>
</dbReference>
<dbReference type="PROSITE" id="PS50011">
    <property type="entry name" value="PROTEIN_KINASE_DOM"/>
    <property type="match status" value="1"/>
</dbReference>
<evidence type="ECO:0000259" key="8">
    <source>
        <dbReference type="PROSITE" id="PS51022"/>
    </source>
</evidence>
<evidence type="ECO:0000256" key="1">
    <source>
        <dbReference type="ARBA" id="ARBA00007014"/>
    </source>
</evidence>
<dbReference type="SUPFAM" id="SSF56112">
    <property type="entry name" value="Protein kinase-like (PK-like)"/>
    <property type="match status" value="1"/>
</dbReference>
<evidence type="ECO:0000313" key="10">
    <source>
        <dbReference type="Proteomes" id="UP001626550"/>
    </source>
</evidence>
<accession>A0ABD2Q133</accession>
<dbReference type="Gene3D" id="3.30.200.20">
    <property type="entry name" value="Phosphorylase Kinase, domain 1"/>
    <property type="match status" value="1"/>
</dbReference>
<dbReference type="InterPro" id="IPR036028">
    <property type="entry name" value="SH3-like_dom_sf"/>
</dbReference>
<feature type="domain" description="Guanylate kinase-like" evidence="6">
    <location>
        <begin position="675"/>
        <end position="846"/>
    </location>
</feature>
<dbReference type="Pfam" id="PF00069">
    <property type="entry name" value="Pkinase"/>
    <property type="match status" value="1"/>
</dbReference>
<dbReference type="SUPFAM" id="SSF101288">
    <property type="entry name" value="L27 domain"/>
    <property type="match status" value="2"/>
</dbReference>
<dbReference type="CDD" id="cd00071">
    <property type="entry name" value="GMPK"/>
    <property type="match status" value="1"/>
</dbReference>
<dbReference type="PROSITE" id="PS00856">
    <property type="entry name" value="GUANYLATE_KINASE_1"/>
    <property type="match status" value="1"/>
</dbReference>
<reference evidence="9 10" key="1">
    <citation type="submission" date="2024-11" db="EMBL/GenBank/DDBJ databases">
        <title>Adaptive evolution of stress response genes in parasites aligns with host niche diversity.</title>
        <authorList>
            <person name="Hahn C."/>
            <person name="Resl P."/>
        </authorList>
    </citation>
    <scope>NUCLEOTIDE SEQUENCE [LARGE SCALE GENOMIC DNA]</scope>
    <source>
        <strain evidence="9">EGGRZ-B1_66</strain>
        <tissue evidence="9">Body</tissue>
    </source>
</reference>
<dbReference type="AlphaFoldDB" id="A0ABD2Q133"/>
<name>A0ABD2Q133_9PLAT</name>
<dbReference type="InterPro" id="IPR020590">
    <property type="entry name" value="Guanylate_kinase_CS"/>
</dbReference>
<dbReference type="FunFam" id="1.10.510.10:FF:001592">
    <property type="entry name" value="Peripheral plasma membrane protein CASK"/>
    <property type="match status" value="1"/>
</dbReference>
<dbReference type="SUPFAM" id="SSF50044">
    <property type="entry name" value="SH3-domain"/>
    <property type="match status" value="1"/>
</dbReference>
<dbReference type="InterPro" id="IPR001478">
    <property type="entry name" value="PDZ"/>
</dbReference>
<dbReference type="Gene3D" id="3.40.50.300">
    <property type="entry name" value="P-loop containing nucleotide triphosphate hydrolases"/>
    <property type="match status" value="1"/>
</dbReference>
<feature type="domain" description="PDZ" evidence="7">
    <location>
        <begin position="480"/>
        <end position="546"/>
    </location>
</feature>
<comment type="similarity">
    <text evidence="1">Belongs to the MAGUK family.</text>
</comment>
<dbReference type="Pfam" id="PF02828">
    <property type="entry name" value="L27"/>
    <property type="match status" value="1"/>
</dbReference>
<keyword evidence="10" id="KW-1185">Reference proteome</keyword>
<feature type="domain" description="Protein kinase" evidence="5">
    <location>
        <begin position="1"/>
        <end position="251"/>
    </location>
</feature>
<dbReference type="Pfam" id="PF00625">
    <property type="entry name" value="Guanylate_kin"/>
    <property type="match status" value="1"/>
</dbReference>
<dbReference type="Gene3D" id="2.30.30.40">
    <property type="entry name" value="SH3 Domains"/>
    <property type="match status" value="1"/>
</dbReference>
<dbReference type="InterPro" id="IPR008144">
    <property type="entry name" value="Guanylate_kin-like_dom"/>
</dbReference>
<dbReference type="Gene3D" id="2.30.42.10">
    <property type="match status" value="1"/>
</dbReference>
<dbReference type="SMART" id="SM00228">
    <property type="entry name" value="PDZ"/>
    <property type="match status" value="1"/>
</dbReference>
<dbReference type="Gene3D" id="1.10.287.650">
    <property type="entry name" value="L27 domain"/>
    <property type="match status" value="2"/>
</dbReference>
<dbReference type="SMART" id="SM00072">
    <property type="entry name" value="GuKc"/>
    <property type="match status" value="1"/>
</dbReference>
<comment type="caution">
    <text evidence="9">The sequence shown here is derived from an EMBL/GenBank/DDBJ whole genome shotgun (WGS) entry which is preliminary data.</text>
</comment>
<dbReference type="SMART" id="SM00326">
    <property type="entry name" value="SH3"/>
    <property type="match status" value="1"/>
</dbReference>
<dbReference type="SUPFAM" id="SSF52540">
    <property type="entry name" value="P-loop containing nucleoside triphosphate hydrolases"/>
    <property type="match status" value="1"/>
</dbReference>
<dbReference type="Proteomes" id="UP001626550">
    <property type="component" value="Unassembled WGS sequence"/>
</dbReference>
<dbReference type="Gene3D" id="6.10.140.620">
    <property type="match status" value="1"/>
</dbReference>
<evidence type="ECO:0000256" key="2">
    <source>
        <dbReference type="ARBA" id="ARBA00022443"/>
    </source>
</evidence>
<dbReference type="Gene3D" id="1.10.510.10">
    <property type="entry name" value="Transferase(Phosphotransferase) domain 1"/>
    <property type="match status" value="1"/>
</dbReference>
<proteinExistence type="inferred from homology"/>
<sequence>MFHCQTIFFLIIDLKREASICHVLKHPHISELVETYSSDGMLYMVFEAMEGADLCFEIVKRASAGFVYSEAVASHYFRQVLEAVRYCHKNNIIHRDLKPHCVLLANKENSAPVKLTGFGIAIQLDPILQCAPGDTSFCVDQEIFVSLRRDQCGRIGTPHFMAPEMIRKESYGKPVDAWGCGVLLFLLLSGSLPFLGTKEALFSQIVSGRYSYKMHVWSQISNEAKDMVRHLLDPDPHTRMTIDEALNHPWIVQKARTPKVHLHDTVDQMKRFNTHRQMKGAILSAVSSTKWASFYLNNQADLLSEEDDEVISSAVSAILNSLDEMQFFTDATSETDHHFVESAFYDLQMQSLLILYDLIYSCNLSSNHLRVSSNAWIKYMDVIEEADKATSLEFNNEINELKELLSIPHIKGIMQAHDVVAHEIFNEERSRSGNGHTAVTFANGPEQANVEDSVDGPINGDTLAKGKKRLTDGTVAKVRLVQFQKNPDELMGVTLKLNEYGRCIVARILHGGLIHRQGTLHVGDELKEINGEPVVGKSIDFLQRVLIYVRALFPYKPTADDLIPCSQAGIEFHIGDILQIISKDDHNWWQARVWSSDPSTPAGLIPSPELQEWRTATKAMEHTKLERHHQSSCGPWFSRKKKDVRDRYKAKHAAVFDQLDLVTYEEVVRLPTFRRRTLVLLGAHGVGRRHIKNCLIQAVPDRFAYPVPHTTRKKRNDEVDGKNYYFVSMEEMLKDITKNEYLEYGTHEGAMYGTKLDTIRQIHALGLVAILDVEPQALKVLRTAEFAPYVMFIGAPTMNSAPSKSNPDRLAKESEVLEQHYCHFFDLKIINNDMNETINLISKAMTELNSMPQWVPVNWIY</sequence>
<dbReference type="SMART" id="SM00220">
    <property type="entry name" value="S_TKc"/>
    <property type="match status" value="1"/>
</dbReference>
<dbReference type="SUPFAM" id="SSF50156">
    <property type="entry name" value="PDZ domain-like"/>
    <property type="match status" value="1"/>
</dbReference>
<dbReference type="InterPro" id="IPR027417">
    <property type="entry name" value="P-loop_NTPase"/>
</dbReference>
<dbReference type="InterPro" id="IPR004172">
    <property type="entry name" value="L27_dom"/>
</dbReference>
<dbReference type="InterPro" id="IPR036034">
    <property type="entry name" value="PDZ_sf"/>
</dbReference>
<feature type="domain" description="SH3" evidence="4">
    <location>
        <begin position="544"/>
        <end position="615"/>
    </location>
</feature>
<dbReference type="InterPro" id="IPR008145">
    <property type="entry name" value="GK/Ca_channel_bsu"/>
</dbReference>
<dbReference type="InterPro" id="IPR036892">
    <property type="entry name" value="L27_dom_sf"/>
</dbReference>
<evidence type="ECO:0000256" key="3">
    <source>
        <dbReference type="PROSITE-ProRule" id="PRU00192"/>
    </source>
</evidence>
<dbReference type="CDD" id="cd12035">
    <property type="entry name" value="SH3_MPP1-like"/>
    <property type="match status" value="1"/>
</dbReference>
<dbReference type="EMBL" id="JBJKFK010001338">
    <property type="protein sequence ID" value="KAL3313349.1"/>
    <property type="molecule type" value="Genomic_DNA"/>
</dbReference>
<evidence type="ECO:0000313" key="9">
    <source>
        <dbReference type="EMBL" id="KAL3313349.1"/>
    </source>
</evidence>
<evidence type="ECO:0000259" key="4">
    <source>
        <dbReference type="PROSITE" id="PS50002"/>
    </source>
</evidence>
<evidence type="ECO:0008006" key="11">
    <source>
        <dbReference type="Google" id="ProtNLM"/>
    </source>
</evidence>
<dbReference type="PROSITE" id="PS50106">
    <property type="entry name" value="PDZ"/>
    <property type="match status" value="1"/>
</dbReference>
<feature type="domain" description="L27" evidence="8">
    <location>
        <begin position="372"/>
        <end position="428"/>
    </location>
</feature>